<organism evidence="1">
    <name type="scientific">marine metagenome</name>
    <dbReference type="NCBI Taxonomy" id="408172"/>
    <lineage>
        <taxon>unclassified sequences</taxon>
        <taxon>metagenomes</taxon>
        <taxon>ecological metagenomes</taxon>
    </lineage>
</organism>
<dbReference type="EMBL" id="UINC01095690">
    <property type="protein sequence ID" value="SVC51975.1"/>
    <property type="molecule type" value="Genomic_DNA"/>
</dbReference>
<dbReference type="AlphaFoldDB" id="A0A382MV29"/>
<name>A0A382MV29_9ZZZZ</name>
<reference evidence="1" key="1">
    <citation type="submission" date="2018-05" db="EMBL/GenBank/DDBJ databases">
        <authorList>
            <person name="Lanie J.A."/>
            <person name="Ng W.-L."/>
            <person name="Kazmierczak K.M."/>
            <person name="Andrzejewski T.M."/>
            <person name="Davidsen T.M."/>
            <person name="Wayne K.J."/>
            <person name="Tettelin H."/>
            <person name="Glass J.I."/>
            <person name="Rusch D."/>
            <person name="Podicherti R."/>
            <person name="Tsui H.-C.T."/>
            <person name="Winkler M.E."/>
        </authorList>
    </citation>
    <scope>NUCLEOTIDE SEQUENCE</scope>
</reference>
<accession>A0A382MV29</accession>
<evidence type="ECO:0008006" key="2">
    <source>
        <dbReference type="Google" id="ProtNLM"/>
    </source>
</evidence>
<protein>
    <recommendedName>
        <fullName evidence="2">Cytidyltransferase-like domain-containing protein</fullName>
    </recommendedName>
</protein>
<evidence type="ECO:0000313" key="1">
    <source>
        <dbReference type="EMBL" id="SVC51975.1"/>
    </source>
</evidence>
<sequence>MNVYMKTVYIAMSADLITPNHVSIIQEARRLGDGVV</sequence>
<proteinExistence type="predicted"/>
<gene>
    <name evidence="1" type="ORF">METZ01_LOCUS304829</name>
</gene>